<accession>A0ABY3PS94</accession>
<dbReference type="EMBL" id="CP063845">
    <property type="protein sequence ID" value="UFP96571.1"/>
    <property type="molecule type" value="Genomic_DNA"/>
</dbReference>
<evidence type="ECO:0000313" key="1">
    <source>
        <dbReference type="EMBL" id="UFP96571.1"/>
    </source>
</evidence>
<reference evidence="1 2" key="1">
    <citation type="journal article" date="2021" name="Genome Biol. Evol.">
        <title>Complete Genome Sequencing of a Novel Gloeobacter Species from a Waterfall Cave in Mexico.</title>
        <authorList>
            <person name="Saw J.H."/>
            <person name="Cardona T."/>
            <person name="Montejano G."/>
        </authorList>
    </citation>
    <scope>NUCLEOTIDE SEQUENCE [LARGE SCALE GENOMIC DNA]</scope>
    <source>
        <strain evidence="1">MG652769</strain>
    </source>
</reference>
<dbReference type="Proteomes" id="UP001054846">
    <property type="component" value="Chromosome"/>
</dbReference>
<dbReference type="Gene3D" id="3.90.550.10">
    <property type="entry name" value="Spore Coat Polysaccharide Biosynthesis Protein SpsA, Chain A"/>
    <property type="match status" value="1"/>
</dbReference>
<proteinExistence type="predicted"/>
<gene>
    <name evidence="1" type="ORF">ISF26_10310</name>
</gene>
<dbReference type="SUPFAM" id="SSF53448">
    <property type="entry name" value="Nucleotide-diphospho-sugar transferases"/>
    <property type="match status" value="1"/>
</dbReference>
<dbReference type="RefSeq" id="WP_230843809.1">
    <property type="nucleotide sequence ID" value="NZ_CP063845.1"/>
</dbReference>
<sequence length="281" mass="33217">MTRIHALCLARNEGDIIAQTLLHASRFCHRIYVWDNGSEDDTWEQVKRVESAVIVPYRREGSPFHFGLRAQMFADIRSSCQPGDWIFVLDADEFLAESPRRAIAAAEREGACQINTLQYNFIFTDTDLVLWKAGDDSRGLPVQQRRRYYRFSNIEQRLFRVDDALVWPTGVDAARPRGYAMPPKLKKCSRRLANCHYQYRDPEQMQLRLATRLAARAANRHNFQHYRNIDENFDWMRFVEPSADCHYYRGDGRFKITLAERARLFRRHFGHHTFFRFDFLA</sequence>
<organism evidence="1 2">
    <name type="scientific">Gloeobacter morelensis MG652769</name>
    <dbReference type="NCBI Taxonomy" id="2781736"/>
    <lineage>
        <taxon>Bacteria</taxon>
        <taxon>Bacillati</taxon>
        <taxon>Cyanobacteriota</taxon>
        <taxon>Cyanophyceae</taxon>
        <taxon>Gloeobacterales</taxon>
        <taxon>Gloeobacteraceae</taxon>
        <taxon>Gloeobacter</taxon>
        <taxon>Gloeobacter morelensis</taxon>
    </lineage>
</organism>
<evidence type="ECO:0000313" key="2">
    <source>
        <dbReference type="Proteomes" id="UP001054846"/>
    </source>
</evidence>
<keyword evidence="2" id="KW-1185">Reference proteome</keyword>
<dbReference type="Pfam" id="PF13704">
    <property type="entry name" value="Glyco_tranf_2_4"/>
    <property type="match status" value="1"/>
</dbReference>
<name>A0ABY3PS94_9CYAN</name>
<dbReference type="InterPro" id="IPR029044">
    <property type="entry name" value="Nucleotide-diphossugar_trans"/>
</dbReference>
<protein>
    <submittedName>
        <fullName evidence="1">Glycosyltransferase family 2 protein</fullName>
    </submittedName>
</protein>